<evidence type="ECO:0000313" key="1">
    <source>
        <dbReference type="EMBL" id="ETP44027.1"/>
    </source>
</evidence>
<proteinExistence type="predicted"/>
<sequence length="104" mass="11456">MEDMKVIIIIKSQVCSMRRMCVDQATQDAVSTAEVFLRNIFNRVTAMETGAREILAREPEKAKLMLRLKDDGREITSQGLKSARFRNGGSTVSGGVGDTDITSC</sequence>
<dbReference type="AlphaFoldDB" id="W2Z9G8"/>
<protein>
    <submittedName>
        <fullName evidence="1">Uncharacterized protein</fullName>
    </submittedName>
</protein>
<dbReference type="Proteomes" id="UP000018948">
    <property type="component" value="Unassembled WGS sequence"/>
</dbReference>
<gene>
    <name evidence="1" type="ORF">F442_09364</name>
</gene>
<evidence type="ECO:0000313" key="2">
    <source>
        <dbReference type="Proteomes" id="UP000018948"/>
    </source>
</evidence>
<dbReference type="EMBL" id="ANIY01001965">
    <property type="protein sequence ID" value="ETP44027.1"/>
    <property type="molecule type" value="Genomic_DNA"/>
</dbReference>
<reference evidence="1 2" key="1">
    <citation type="submission" date="2013-11" db="EMBL/GenBank/DDBJ databases">
        <title>The Genome Sequence of Phytophthora parasitica P10297.</title>
        <authorList>
            <consortium name="The Broad Institute Genomics Platform"/>
            <person name="Russ C."/>
            <person name="Tyler B."/>
            <person name="Panabieres F."/>
            <person name="Shan W."/>
            <person name="Tripathy S."/>
            <person name="Grunwald N."/>
            <person name="Machado M."/>
            <person name="Johnson C.S."/>
            <person name="Walker B."/>
            <person name="Young S.K."/>
            <person name="Zeng Q."/>
            <person name="Gargeya S."/>
            <person name="Fitzgerald M."/>
            <person name="Haas B."/>
            <person name="Abouelleil A."/>
            <person name="Allen A.W."/>
            <person name="Alvarado L."/>
            <person name="Arachchi H.M."/>
            <person name="Berlin A.M."/>
            <person name="Chapman S.B."/>
            <person name="Gainer-Dewar J."/>
            <person name="Goldberg J."/>
            <person name="Griggs A."/>
            <person name="Gujja S."/>
            <person name="Hansen M."/>
            <person name="Howarth C."/>
            <person name="Imamovic A."/>
            <person name="Ireland A."/>
            <person name="Larimer J."/>
            <person name="McCowan C."/>
            <person name="Murphy C."/>
            <person name="Pearson M."/>
            <person name="Poon T.W."/>
            <person name="Priest M."/>
            <person name="Roberts A."/>
            <person name="Saif S."/>
            <person name="Shea T."/>
            <person name="Sisk P."/>
            <person name="Sykes S."/>
            <person name="Wortman J."/>
            <person name="Nusbaum C."/>
            <person name="Birren B."/>
        </authorList>
    </citation>
    <scope>NUCLEOTIDE SEQUENCE [LARGE SCALE GENOMIC DNA]</scope>
    <source>
        <strain evidence="1 2">P10297</strain>
    </source>
</reference>
<name>W2Z9G8_PHYNI</name>
<accession>W2Z9G8</accession>
<organism evidence="1 2">
    <name type="scientific">Phytophthora nicotianae P10297</name>
    <dbReference type="NCBI Taxonomy" id="1317064"/>
    <lineage>
        <taxon>Eukaryota</taxon>
        <taxon>Sar</taxon>
        <taxon>Stramenopiles</taxon>
        <taxon>Oomycota</taxon>
        <taxon>Peronosporomycetes</taxon>
        <taxon>Peronosporales</taxon>
        <taxon>Peronosporaceae</taxon>
        <taxon>Phytophthora</taxon>
    </lineage>
</organism>
<comment type="caution">
    <text evidence="1">The sequence shown here is derived from an EMBL/GenBank/DDBJ whole genome shotgun (WGS) entry which is preliminary data.</text>
</comment>